<accession>A0A4S9EYB0</accession>
<name>A0A4S9EYB0_AURPU</name>
<dbReference type="Gene3D" id="1.25.40.10">
    <property type="entry name" value="Tetratricopeptide repeat domain"/>
    <property type="match status" value="1"/>
</dbReference>
<evidence type="ECO:0000313" key="2">
    <source>
        <dbReference type="EMBL" id="THX39840.1"/>
    </source>
</evidence>
<proteinExistence type="predicted"/>
<comment type="caution">
    <text evidence="2">The sequence shown here is derived from an EMBL/GenBank/DDBJ whole genome shotgun (WGS) entry which is preliminary data.</text>
</comment>
<feature type="compositionally biased region" description="Basic and acidic residues" evidence="1">
    <location>
        <begin position="8"/>
        <end position="21"/>
    </location>
</feature>
<feature type="region of interest" description="Disordered" evidence="1">
    <location>
        <begin position="1"/>
        <end position="94"/>
    </location>
</feature>
<gene>
    <name evidence="2" type="ORF">D6D10_03932</name>
</gene>
<organism evidence="2 3">
    <name type="scientific">Aureobasidium pullulans</name>
    <name type="common">Black yeast</name>
    <name type="synonym">Pullularia pullulans</name>
    <dbReference type="NCBI Taxonomy" id="5580"/>
    <lineage>
        <taxon>Eukaryota</taxon>
        <taxon>Fungi</taxon>
        <taxon>Dikarya</taxon>
        <taxon>Ascomycota</taxon>
        <taxon>Pezizomycotina</taxon>
        <taxon>Dothideomycetes</taxon>
        <taxon>Dothideomycetidae</taxon>
        <taxon>Dothideales</taxon>
        <taxon>Saccotheciaceae</taxon>
        <taxon>Aureobasidium</taxon>
    </lineage>
</organism>
<feature type="non-terminal residue" evidence="2">
    <location>
        <position position="457"/>
    </location>
</feature>
<dbReference type="InterPro" id="IPR011990">
    <property type="entry name" value="TPR-like_helical_dom_sf"/>
</dbReference>
<evidence type="ECO:0000256" key="1">
    <source>
        <dbReference type="SAM" id="MobiDB-lite"/>
    </source>
</evidence>
<dbReference type="Proteomes" id="UP000308953">
    <property type="component" value="Unassembled WGS sequence"/>
</dbReference>
<feature type="compositionally biased region" description="Polar residues" evidence="1">
    <location>
        <begin position="69"/>
        <end position="94"/>
    </location>
</feature>
<sequence length="457" mass="50411">MSAPQRPEQGHSRHPSSDTRRVAMPRRSTRGPLDMDSAAVPTYQPPTPAIQTALPPSPAPSPMPIRTASPASSLLSPVQQNRLPTRTRSKSPASRTIQLDLSLLLRPSLYAPVPTTQIATPFLDTSHQPAPDTDLETLLSHRRFIHAADKATDILTSGSISPSNTQQILQLLYTRFACLVLCNQSTLAAKEAKPLSDLLARESSTYTRPHREIFLEQIPWPLRLLLLKLQVLGTADAHRRAIMGLYALSSECRTLAQKARVEKDEEAFKMWKTRLSDLGIRVAGELVEMGELETARRHLATLEPEPATTETEMLEMCIRKTLLLLKIGDTKAAEECLATSTSSSESQTHTDENLLIQQRVLSALTSLSTSNYTSAVTQLQNLATTYPSNPLILHNLAIANIYSNNVSTASCILESLVSETEIVFPTLLFNLSTVFELRTEKARERKLGLVDVVVEVE</sequence>
<evidence type="ECO:0008006" key="4">
    <source>
        <dbReference type="Google" id="ProtNLM"/>
    </source>
</evidence>
<reference evidence="2 3" key="1">
    <citation type="submission" date="2018-10" db="EMBL/GenBank/DDBJ databases">
        <title>Fifty Aureobasidium pullulans genomes reveal a recombining polyextremotolerant generalist.</title>
        <authorList>
            <person name="Gostincar C."/>
            <person name="Turk M."/>
            <person name="Zajc J."/>
            <person name="Gunde-Cimerman N."/>
        </authorList>
    </citation>
    <scope>NUCLEOTIDE SEQUENCE [LARGE SCALE GENOMIC DNA]</scope>
    <source>
        <strain evidence="2 3">EXF-9785</strain>
    </source>
</reference>
<dbReference type="AlphaFoldDB" id="A0A4S9EYB0"/>
<dbReference type="PANTHER" id="PTHR21581:SF6">
    <property type="entry name" value="TRAFFICKING PROTEIN PARTICLE COMPLEX SUBUNIT 12"/>
    <property type="match status" value="1"/>
</dbReference>
<dbReference type="GO" id="GO:0030008">
    <property type="term" value="C:TRAPP complex"/>
    <property type="evidence" value="ECO:0007669"/>
    <property type="project" value="TreeGrafter"/>
</dbReference>
<dbReference type="PANTHER" id="PTHR21581">
    <property type="entry name" value="D-ALANYL-D-ALANINE CARBOXYPEPTIDASE"/>
    <property type="match status" value="1"/>
</dbReference>
<dbReference type="EMBL" id="QZAV01000062">
    <property type="protein sequence ID" value="THX39840.1"/>
    <property type="molecule type" value="Genomic_DNA"/>
</dbReference>
<protein>
    <recommendedName>
        <fullName evidence="4">TPR-like protein</fullName>
    </recommendedName>
</protein>
<dbReference type="GO" id="GO:0005794">
    <property type="term" value="C:Golgi apparatus"/>
    <property type="evidence" value="ECO:0007669"/>
    <property type="project" value="TreeGrafter"/>
</dbReference>
<evidence type="ECO:0000313" key="3">
    <source>
        <dbReference type="Proteomes" id="UP000308953"/>
    </source>
</evidence>